<dbReference type="PANTHER" id="PTHR37423:SF2">
    <property type="entry name" value="MEMBRANE-BOUND LYTIC MUREIN TRANSGLYCOSYLASE C"/>
    <property type="match status" value="1"/>
</dbReference>
<dbReference type="SUPFAM" id="SSF48435">
    <property type="entry name" value="Bacterial muramidases"/>
    <property type="match status" value="1"/>
</dbReference>
<dbReference type="InterPro" id="IPR011990">
    <property type="entry name" value="TPR-like_helical_dom_sf"/>
</dbReference>
<feature type="transmembrane region" description="Helical" evidence="2">
    <location>
        <begin position="6"/>
        <end position="25"/>
    </location>
</feature>
<organism evidence="4 5">
    <name type="scientific">Candidatus Galligastranaerophilus intestinavium</name>
    <dbReference type="NCBI Taxonomy" id="2840836"/>
    <lineage>
        <taxon>Bacteria</taxon>
        <taxon>Candidatus Galligastranaerophilus</taxon>
    </lineage>
</organism>
<keyword evidence="2" id="KW-1133">Transmembrane helix</keyword>
<reference evidence="4" key="1">
    <citation type="submission" date="2020-10" db="EMBL/GenBank/DDBJ databases">
        <authorList>
            <person name="Gilroy R."/>
        </authorList>
    </citation>
    <scope>NUCLEOTIDE SEQUENCE</scope>
    <source>
        <strain evidence="4">CHK152-2871</strain>
    </source>
</reference>
<keyword evidence="2" id="KW-0812">Transmembrane</keyword>
<evidence type="ECO:0000259" key="3">
    <source>
        <dbReference type="Pfam" id="PF01464"/>
    </source>
</evidence>
<comment type="caution">
    <text evidence="4">The sequence shown here is derived from an EMBL/GenBank/DDBJ whole genome shotgun (WGS) entry which is preliminary data.</text>
</comment>
<dbReference type="Gene3D" id="1.10.530.10">
    <property type="match status" value="1"/>
</dbReference>
<dbReference type="AlphaFoldDB" id="A0A9D1FJ67"/>
<evidence type="ECO:0000256" key="2">
    <source>
        <dbReference type="SAM" id="Phobius"/>
    </source>
</evidence>
<feature type="domain" description="Transglycosylase SLT" evidence="3">
    <location>
        <begin position="511"/>
        <end position="618"/>
    </location>
</feature>
<reference evidence="4" key="2">
    <citation type="journal article" date="2021" name="PeerJ">
        <title>Extensive microbial diversity within the chicken gut microbiome revealed by metagenomics and culture.</title>
        <authorList>
            <person name="Gilroy R."/>
            <person name="Ravi A."/>
            <person name="Getino M."/>
            <person name="Pursley I."/>
            <person name="Horton D.L."/>
            <person name="Alikhan N.F."/>
            <person name="Baker D."/>
            <person name="Gharbi K."/>
            <person name="Hall N."/>
            <person name="Watson M."/>
            <person name="Adriaenssens E.M."/>
            <person name="Foster-Nyarko E."/>
            <person name="Jarju S."/>
            <person name="Secka A."/>
            <person name="Antonio M."/>
            <person name="Oren A."/>
            <person name="Chaudhuri R.R."/>
            <person name="La Ragione R."/>
            <person name="Hildebrand F."/>
            <person name="Pallen M.J."/>
        </authorList>
    </citation>
    <scope>NUCLEOTIDE SEQUENCE</scope>
    <source>
        <strain evidence="4">CHK152-2871</strain>
    </source>
</reference>
<keyword evidence="1" id="KW-0732">Signal</keyword>
<dbReference type="PANTHER" id="PTHR37423">
    <property type="entry name" value="SOLUBLE LYTIC MUREIN TRANSGLYCOSYLASE-RELATED"/>
    <property type="match status" value="1"/>
</dbReference>
<evidence type="ECO:0000313" key="5">
    <source>
        <dbReference type="Proteomes" id="UP000886865"/>
    </source>
</evidence>
<dbReference type="InterPro" id="IPR008258">
    <property type="entry name" value="Transglycosylase_SLT_dom_1"/>
</dbReference>
<dbReference type="SUPFAM" id="SSF53955">
    <property type="entry name" value="Lysozyme-like"/>
    <property type="match status" value="1"/>
</dbReference>
<name>A0A9D1FJ67_9BACT</name>
<proteinExistence type="predicted"/>
<keyword evidence="2" id="KW-0472">Membrane</keyword>
<evidence type="ECO:0000313" key="4">
    <source>
        <dbReference type="EMBL" id="HIS74836.1"/>
    </source>
</evidence>
<dbReference type="CDD" id="cd13401">
    <property type="entry name" value="Slt70-like"/>
    <property type="match status" value="1"/>
</dbReference>
<sequence>MKDVKVLVVAFVVFVLIVLLMFNISSKHHTKRAYKLYEQGLYYANKGDYQNAYYNFSKISRLSKIYHIALLKQGFCALSLSDKKIAYDKFNYLSFLSRDKYIAPVALYNAALIDLEQNRNFAAYKKFKKLYDKYSDSDYKKASAYYLGVIFKNKNPSLAKKYFMEYIEYAPNGRYVFSAIDEVLSLNVYLFENDKYLISYALYKNDKFDNALEQIKGLDDIKCTFLRAKIYDTIHGSKNALLGYTKVLTSCDLILDDKDIAFAVSRYIELSGVPKSQACKHLLKITKNLQSYPFVLYEYASTLSKMNAIKCYETIYTKYPDSYQAAQSLWYVFYDAYLNNYNSKVKALAKIYFEKYSNKISTPAVKFWYAKTLLKERKIKAAKQEFRELIKTEPNSYYAYVAYNILNDVYTPFNTPCCDEVTEAQKFSYEDLRQIFNNEQTLLILAAFNDIDVLKAMRVHNDFILSYIAYKDGNVPYSVYLASNALKELSQKPQYQDARYKLAYPKVFVGLINKHCADYAQNAYLILALTREESSFNKNAISPVGAAGLMQLMPNTASSLGFGELSANDLFNPELNINLGVKYFSSLRDMFDGCEMLAVLSYNGGPSNVMNWKNNVVQNGDFDEFVEGIPYIETQNYIKRVFESYWNYSRIYAKQ</sequence>
<dbReference type="EMBL" id="DVJQ01000064">
    <property type="protein sequence ID" value="HIS74836.1"/>
    <property type="molecule type" value="Genomic_DNA"/>
</dbReference>
<dbReference type="Gene3D" id="1.25.40.10">
    <property type="entry name" value="Tetratricopeptide repeat domain"/>
    <property type="match status" value="2"/>
</dbReference>
<dbReference type="Proteomes" id="UP000886865">
    <property type="component" value="Unassembled WGS sequence"/>
</dbReference>
<dbReference type="InterPro" id="IPR008939">
    <property type="entry name" value="Lytic_TGlycosylase_superhlx_U"/>
</dbReference>
<dbReference type="GO" id="GO:0004553">
    <property type="term" value="F:hydrolase activity, hydrolyzing O-glycosyl compounds"/>
    <property type="evidence" value="ECO:0007669"/>
    <property type="project" value="InterPro"/>
</dbReference>
<dbReference type="InterPro" id="IPR023346">
    <property type="entry name" value="Lysozyme-like_dom_sf"/>
</dbReference>
<dbReference type="GO" id="GO:0042597">
    <property type="term" value="C:periplasmic space"/>
    <property type="evidence" value="ECO:0007669"/>
    <property type="project" value="InterPro"/>
</dbReference>
<accession>A0A9D1FJ67</accession>
<protein>
    <submittedName>
        <fullName evidence="4">Lytic transglycosylase domain-containing protein</fullName>
    </submittedName>
</protein>
<gene>
    <name evidence="4" type="ORF">IAA86_07430</name>
</gene>
<evidence type="ECO:0000256" key="1">
    <source>
        <dbReference type="ARBA" id="ARBA00022729"/>
    </source>
</evidence>
<dbReference type="SUPFAM" id="SSF48452">
    <property type="entry name" value="TPR-like"/>
    <property type="match status" value="1"/>
</dbReference>
<dbReference type="Pfam" id="PF01464">
    <property type="entry name" value="SLT"/>
    <property type="match status" value="1"/>
</dbReference>